<evidence type="ECO:0000313" key="2">
    <source>
        <dbReference type="EMBL" id="KAF6424606.1"/>
    </source>
</evidence>
<dbReference type="Proteomes" id="UP000550707">
    <property type="component" value="Unassembled WGS sequence"/>
</dbReference>
<dbReference type="AlphaFoldDB" id="A0A7J8DNP2"/>
<sequence length="66" mass="6908">MADDQNSVGEQGAGDSISEDIVDAKPDRSSFVSFLSPGQCDSAVWAASCVQKVPVQFRTCLGSIAQ</sequence>
<accession>A0A7J8DNP2</accession>
<protein>
    <submittedName>
        <fullName evidence="2">Caspase 7</fullName>
    </submittedName>
</protein>
<evidence type="ECO:0000313" key="3">
    <source>
        <dbReference type="Proteomes" id="UP000550707"/>
    </source>
</evidence>
<keyword evidence="3" id="KW-1185">Reference proteome</keyword>
<evidence type="ECO:0000256" key="1">
    <source>
        <dbReference type="SAM" id="MobiDB-lite"/>
    </source>
</evidence>
<comment type="caution">
    <text evidence="2">The sequence shown here is derived from an EMBL/GenBank/DDBJ whole genome shotgun (WGS) entry which is preliminary data.</text>
</comment>
<reference evidence="2 3" key="1">
    <citation type="journal article" date="2020" name="Nature">
        <title>Six reference-quality genomes reveal evolution of bat adaptations.</title>
        <authorList>
            <person name="Jebb D."/>
            <person name="Huang Z."/>
            <person name="Pippel M."/>
            <person name="Hughes G.M."/>
            <person name="Lavrichenko K."/>
            <person name="Devanna P."/>
            <person name="Winkler S."/>
            <person name="Jermiin L.S."/>
            <person name="Skirmuntt E.C."/>
            <person name="Katzourakis A."/>
            <person name="Burkitt-Gray L."/>
            <person name="Ray D.A."/>
            <person name="Sullivan K.A.M."/>
            <person name="Roscito J.G."/>
            <person name="Kirilenko B.M."/>
            <person name="Davalos L.M."/>
            <person name="Corthals A.P."/>
            <person name="Power M.L."/>
            <person name="Jones G."/>
            <person name="Ransome R.D."/>
            <person name="Dechmann D.K.N."/>
            <person name="Locatelli A.G."/>
            <person name="Puechmaille S.J."/>
            <person name="Fedrigo O."/>
            <person name="Jarvis E.D."/>
            <person name="Hiller M."/>
            <person name="Vernes S.C."/>
            <person name="Myers E.W."/>
            <person name="Teeling E.C."/>
        </authorList>
    </citation>
    <scope>NUCLEOTIDE SEQUENCE [LARGE SCALE GENOMIC DNA]</scope>
    <source>
        <strain evidence="2">MMolMol1</strain>
        <tissue evidence="2">Muscle</tissue>
    </source>
</reference>
<dbReference type="EMBL" id="JACASF010000017">
    <property type="protein sequence ID" value="KAF6424606.1"/>
    <property type="molecule type" value="Genomic_DNA"/>
</dbReference>
<organism evidence="2 3">
    <name type="scientific">Molossus molossus</name>
    <name type="common">Pallas' mastiff bat</name>
    <name type="synonym">Vespertilio molossus</name>
    <dbReference type="NCBI Taxonomy" id="27622"/>
    <lineage>
        <taxon>Eukaryota</taxon>
        <taxon>Metazoa</taxon>
        <taxon>Chordata</taxon>
        <taxon>Craniata</taxon>
        <taxon>Vertebrata</taxon>
        <taxon>Euteleostomi</taxon>
        <taxon>Mammalia</taxon>
        <taxon>Eutheria</taxon>
        <taxon>Laurasiatheria</taxon>
        <taxon>Chiroptera</taxon>
        <taxon>Yangochiroptera</taxon>
        <taxon>Molossidae</taxon>
        <taxon>Molossus</taxon>
    </lineage>
</organism>
<gene>
    <name evidence="2" type="ORF">HJG59_002131</name>
</gene>
<feature type="region of interest" description="Disordered" evidence="1">
    <location>
        <begin position="1"/>
        <end position="21"/>
    </location>
</feature>
<proteinExistence type="predicted"/>
<name>A0A7J8DNP2_MOLMO</name>